<dbReference type="PANTHER" id="PTHR32114">
    <property type="entry name" value="ABC TRANSPORTER ABCH.3"/>
    <property type="match status" value="1"/>
</dbReference>
<evidence type="ECO:0000259" key="1">
    <source>
        <dbReference type="Pfam" id="PF13476"/>
    </source>
</evidence>
<dbReference type="GO" id="GO:0006302">
    <property type="term" value="P:double-strand break repair"/>
    <property type="evidence" value="ECO:0007669"/>
    <property type="project" value="InterPro"/>
</dbReference>
<dbReference type="EMBL" id="LAZR01007324">
    <property type="protein sequence ID" value="KKM85993.1"/>
    <property type="molecule type" value="Genomic_DNA"/>
</dbReference>
<dbReference type="InterPro" id="IPR010916">
    <property type="entry name" value="TonB_box_CS"/>
</dbReference>
<reference evidence="2" key="1">
    <citation type="journal article" date="2015" name="Nature">
        <title>Complex archaea that bridge the gap between prokaryotes and eukaryotes.</title>
        <authorList>
            <person name="Spang A."/>
            <person name="Saw J.H."/>
            <person name="Jorgensen S.L."/>
            <person name="Zaremba-Niedzwiedzka K."/>
            <person name="Martijn J."/>
            <person name="Lind A.E."/>
            <person name="van Eijk R."/>
            <person name="Schleper C."/>
            <person name="Guy L."/>
            <person name="Ettema T.J."/>
        </authorList>
    </citation>
    <scope>NUCLEOTIDE SEQUENCE</scope>
</reference>
<organism evidence="2">
    <name type="scientific">marine sediment metagenome</name>
    <dbReference type="NCBI Taxonomy" id="412755"/>
    <lineage>
        <taxon>unclassified sequences</taxon>
        <taxon>metagenomes</taxon>
        <taxon>ecological metagenomes</taxon>
    </lineage>
</organism>
<dbReference type="PROSITE" id="PS00430">
    <property type="entry name" value="TONB_DEPENDENT_REC_1"/>
    <property type="match status" value="1"/>
</dbReference>
<dbReference type="Gene3D" id="3.40.50.300">
    <property type="entry name" value="P-loop containing nucleotide triphosphate hydrolases"/>
    <property type="match status" value="1"/>
</dbReference>
<sequence length="406" mass="44511">MKVTRLTIQNLMKITAAQITPEGNVVVISGPNGAGKSTVLNSIAMALGGARLCPDRPIKDGKSSATVMVELGDFTVTRKFTQKGNTLTVTAEDGSIFKSPQAMLDKLVCGFTFNPLAFKVLPGKEQRDQLLDLVELDVDLDDLEKERAAAYSVRASNNKSAQETKGQLAGLLPRPAPLREEVSVSDIAAELREAEFRNRTRDLAMLDMERAVKAYEYALEELTALRETMETCVKAADNSPETTEIEPIDQRLSTAEATNVEIRAEIALNCEHNELQDALQEFQEGADVMEAKIKDCDQRKAEALSKATFPIPGLSFGDGGVLYNGFPLDQCAASEQLKVSMAIGMALNPELRIMMVHDASLLDRGNMEIVEQMAADKDYQFWLEVVDESKKLGVVIEDGQVYKEEA</sequence>
<dbReference type="InterPro" id="IPR038729">
    <property type="entry name" value="Rad50/SbcC_AAA"/>
</dbReference>
<name>A0A0F9KW96_9ZZZZ</name>
<protein>
    <recommendedName>
        <fullName evidence="1">Rad50/SbcC-type AAA domain-containing protein</fullName>
    </recommendedName>
</protein>
<dbReference type="PANTHER" id="PTHR32114:SF2">
    <property type="entry name" value="ABC TRANSPORTER ABCH.3"/>
    <property type="match status" value="1"/>
</dbReference>
<proteinExistence type="predicted"/>
<feature type="domain" description="Rad50/SbcC-type AAA" evidence="1">
    <location>
        <begin position="5"/>
        <end position="246"/>
    </location>
</feature>
<dbReference type="SUPFAM" id="SSF52540">
    <property type="entry name" value="P-loop containing nucleoside triphosphate hydrolases"/>
    <property type="match status" value="1"/>
</dbReference>
<gene>
    <name evidence="2" type="ORF">LCGC14_1283460</name>
</gene>
<accession>A0A0F9KW96</accession>
<dbReference type="AlphaFoldDB" id="A0A0F9KW96"/>
<comment type="caution">
    <text evidence="2">The sequence shown here is derived from an EMBL/GenBank/DDBJ whole genome shotgun (WGS) entry which is preliminary data.</text>
</comment>
<evidence type="ECO:0000313" key="2">
    <source>
        <dbReference type="EMBL" id="KKM85993.1"/>
    </source>
</evidence>
<dbReference type="InterPro" id="IPR027417">
    <property type="entry name" value="P-loop_NTPase"/>
</dbReference>
<dbReference type="GO" id="GO:0016887">
    <property type="term" value="F:ATP hydrolysis activity"/>
    <property type="evidence" value="ECO:0007669"/>
    <property type="project" value="InterPro"/>
</dbReference>
<dbReference type="Pfam" id="PF13476">
    <property type="entry name" value="AAA_23"/>
    <property type="match status" value="1"/>
</dbReference>